<protein>
    <submittedName>
        <fullName evidence="2">Uncharacterized protein</fullName>
    </submittedName>
</protein>
<dbReference type="AlphaFoldDB" id="A0A2S9X7T4"/>
<organism evidence="2 3">
    <name type="scientific">Chromobacterium amazonense</name>
    <dbReference type="NCBI Taxonomy" id="1382803"/>
    <lineage>
        <taxon>Bacteria</taxon>
        <taxon>Pseudomonadati</taxon>
        <taxon>Pseudomonadota</taxon>
        <taxon>Betaproteobacteria</taxon>
        <taxon>Neisseriales</taxon>
        <taxon>Chromobacteriaceae</taxon>
        <taxon>Chromobacterium</taxon>
    </lineage>
</organism>
<dbReference type="RefSeq" id="WP_189338846.1">
    <property type="nucleotide sequence ID" value="NZ_MTBD01000008.1"/>
</dbReference>
<keyword evidence="1" id="KW-0812">Transmembrane</keyword>
<accession>A0A2S9X7T4</accession>
<evidence type="ECO:0000256" key="1">
    <source>
        <dbReference type="SAM" id="Phobius"/>
    </source>
</evidence>
<proteinExistence type="predicted"/>
<keyword evidence="1" id="KW-1133">Transmembrane helix</keyword>
<evidence type="ECO:0000313" key="3">
    <source>
        <dbReference type="Proteomes" id="UP000239469"/>
    </source>
</evidence>
<name>A0A2S9X7T4_9NEIS</name>
<sequence>MQRHQAVQIEAAQAQSTFRTIAPAAFAHAYQTKNIVRQVSISAGVALASVFMQEHNALHYNRLAERFSWNAWQFNDALHLLREQLPNLSDTQRLGVLAGELARQATLISCLDFFRLGVWIALALAGFLLALRAAD</sequence>
<keyword evidence="1" id="KW-0472">Membrane</keyword>
<comment type="caution">
    <text evidence="2">The sequence shown here is derived from an EMBL/GenBank/DDBJ whole genome shotgun (WGS) entry which is preliminary data.</text>
</comment>
<evidence type="ECO:0000313" key="2">
    <source>
        <dbReference type="EMBL" id="PRP71782.1"/>
    </source>
</evidence>
<dbReference type="Proteomes" id="UP000239469">
    <property type="component" value="Unassembled WGS sequence"/>
</dbReference>
<dbReference type="EMBL" id="MTBD01000008">
    <property type="protein sequence ID" value="PRP71782.1"/>
    <property type="molecule type" value="Genomic_DNA"/>
</dbReference>
<reference evidence="2 3" key="1">
    <citation type="submission" date="2017-01" db="EMBL/GenBank/DDBJ databases">
        <title>New insights into the genetic diversity of Chromobacterium isolated from tropical freshwater lake.</title>
        <authorList>
            <person name="Santos A.B."/>
            <person name="Nascimento A.M."/>
            <person name="Da Silva P.C."/>
        </authorList>
    </citation>
    <scope>NUCLEOTIDE SEQUENCE [LARGE SCALE GENOMIC DNA]</scope>
    <source>
        <strain evidence="2 3">56AF</strain>
    </source>
</reference>
<feature type="transmembrane region" description="Helical" evidence="1">
    <location>
        <begin position="113"/>
        <end position="134"/>
    </location>
</feature>
<gene>
    <name evidence="2" type="ORF">BUE93_05095</name>
</gene>